<keyword evidence="1" id="KW-0238">DNA-binding</keyword>
<dbReference type="InterPro" id="IPR005940">
    <property type="entry name" value="Anthranilate_Pribosyl_Tfrase"/>
</dbReference>
<dbReference type="RefSeq" id="WP_162049261.1">
    <property type="nucleotide sequence ID" value="NZ_AP019011.1"/>
</dbReference>
<dbReference type="GO" id="GO:0003677">
    <property type="term" value="F:DNA binding"/>
    <property type="evidence" value="ECO:0007669"/>
    <property type="project" value="UniProtKB-KW"/>
</dbReference>
<dbReference type="InterPro" id="IPR035902">
    <property type="entry name" value="Nuc_phospho_transferase"/>
</dbReference>
<name>A0A679HUF5_9RHOO</name>
<evidence type="ECO:0000313" key="1">
    <source>
        <dbReference type="EMBL" id="BBU67762.1"/>
    </source>
</evidence>
<dbReference type="Gene3D" id="3.40.1030.10">
    <property type="entry name" value="Nucleoside phosphorylase/phosphoribosyltransferase catalytic domain"/>
    <property type="match status" value="1"/>
</dbReference>
<dbReference type="Pfam" id="PF02885">
    <property type="entry name" value="Glycos_trans_3N"/>
    <property type="match status" value="1"/>
</dbReference>
<dbReference type="SUPFAM" id="SSF52418">
    <property type="entry name" value="Nucleoside phosphorylase/phosphoribosyltransferase catalytic domain"/>
    <property type="match status" value="1"/>
</dbReference>
<dbReference type="SUPFAM" id="SSF47648">
    <property type="entry name" value="Nucleoside phosphorylase/phosphoribosyltransferase N-terminal domain"/>
    <property type="match status" value="1"/>
</dbReference>
<protein>
    <submittedName>
        <fullName evidence="1">DNA-binding protein YbiB</fullName>
    </submittedName>
</protein>
<proteinExistence type="predicted"/>
<gene>
    <name evidence="1" type="primary">ybiB</name>
    <name evidence="1" type="ORF">ICHIAU1_00450</name>
</gene>
<dbReference type="InterPro" id="IPR036320">
    <property type="entry name" value="Glycosyl_Trfase_fam3_N_dom_sf"/>
</dbReference>
<dbReference type="PANTHER" id="PTHR43285">
    <property type="entry name" value="ANTHRANILATE PHOSPHORIBOSYLTRANSFERASE"/>
    <property type="match status" value="1"/>
</dbReference>
<dbReference type="PANTHER" id="PTHR43285:SF4">
    <property type="entry name" value="TRANSFERASE"/>
    <property type="match status" value="1"/>
</dbReference>
<dbReference type="EMBL" id="AP022345">
    <property type="protein sequence ID" value="BBU67762.1"/>
    <property type="molecule type" value="Genomic_DNA"/>
</dbReference>
<dbReference type="AlphaFoldDB" id="A0A679HUF5"/>
<dbReference type="OrthoDB" id="9768896at2"/>
<reference evidence="2" key="1">
    <citation type="submission" date="2020-01" db="EMBL/GenBank/DDBJ databases">
        <title>Phosphoaccumulans saitamaens gen. nov., sp. nov., a polyphosphate accumulating bacterium isolated from surface river water.</title>
        <authorList>
            <person name="Watanabe K."/>
            <person name="Suda W."/>
        </authorList>
    </citation>
    <scope>NUCLEOTIDE SEQUENCE [LARGE SCALE GENOMIC DNA]</scope>
    <source>
        <strain evidence="2">ICHIAU1</strain>
    </source>
</reference>
<dbReference type="NCBIfam" id="NF006005">
    <property type="entry name" value="PRK08136.1"/>
    <property type="match status" value="1"/>
</dbReference>
<dbReference type="Gene3D" id="1.20.970.10">
    <property type="entry name" value="Transferase, Pyrimidine Nucleoside Phosphorylase, Chain C"/>
    <property type="match status" value="1"/>
</dbReference>
<accession>A0A679HUF5</accession>
<dbReference type="GO" id="GO:0004048">
    <property type="term" value="F:anthranilate phosphoribosyltransferase activity"/>
    <property type="evidence" value="ECO:0007669"/>
    <property type="project" value="InterPro"/>
</dbReference>
<evidence type="ECO:0000313" key="2">
    <source>
        <dbReference type="Proteomes" id="UP000463961"/>
    </source>
</evidence>
<dbReference type="GO" id="GO:0000162">
    <property type="term" value="P:L-tryptophan biosynthetic process"/>
    <property type="evidence" value="ECO:0007669"/>
    <property type="project" value="InterPro"/>
</dbReference>
<dbReference type="InterPro" id="IPR017459">
    <property type="entry name" value="Glycosyl_Trfase_fam3_N_dom"/>
</dbReference>
<dbReference type="GO" id="GO:0005829">
    <property type="term" value="C:cytosol"/>
    <property type="evidence" value="ECO:0007669"/>
    <property type="project" value="TreeGrafter"/>
</dbReference>
<dbReference type="Proteomes" id="UP000463961">
    <property type="component" value="Chromosome"/>
</dbReference>
<sequence length="307" mass="33415">MQLSAIIKEIGRGAKGARDLPAAEAESLFKAMLQGAVPDLELGAILLALRIKSESDEELLGFCRAMQHATQWLAIDKDAFVVVLPTYNGVRRQPNLLPLLALLLKKAGLKVLIHGRHDFDNRENPFPLFKAFGIEQAASIQDANAQLNETGIALLDIEQLNPGLNRLLSLRSRLGVRNSAHTLCKLLDPCPGQSIRVVNVTHPEYLIRMTALLKAQGGRAMLLRGTEGEAFANPRRRPELMGFSNGVAEVLFPAEAGGTPPISGWPESADYAENVQLILQLLAEPQRIPQPIIDQVNALTALSQPKA</sequence>
<organism evidence="1 2">
    <name type="scientific">Fluviibacter phosphoraccumulans</name>
    <dbReference type="NCBI Taxonomy" id="1751046"/>
    <lineage>
        <taxon>Bacteria</taxon>
        <taxon>Pseudomonadati</taxon>
        <taxon>Pseudomonadota</taxon>
        <taxon>Betaproteobacteria</taxon>
        <taxon>Rhodocyclales</taxon>
        <taxon>Fluviibacteraceae</taxon>
        <taxon>Fluviibacter</taxon>
    </lineage>
</organism>
<keyword evidence="2" id="KW-1185">Reference proteome</keyword>